<protein>
    <submittedName>
        <fullName evidence="1">TetR family transcriptional regulator C-terminal domain-containing protein</fullName>
    </submittedName>
</protein>
<gene>
    <name evidence="1" type="ORF">AB5J55_03635</name>
</gene>
<proteinExistence type="predicted"/>
<accession>A0AB39NCM6</accession>
<dbReference type="AlphaFoldDB" id="A0AB39NCM6"/>
<dbReference type="EMBL" id="CP163432">
    <property type="protein sequence ID" value="XDQ16156.1"/>
    <property type="molecule type" value="Genomic_DNA"/>
</dbReference>
<dbReference type="SUPFAM" id="SSF48498">
    <property type="entry name" value="Tetracyclin repressor-like, C-terminal domain"/>
    <property type="match status" value="1"/>
</dbReference>
<dbReference type="RefSeq" id="WP_369276080.1">
    <property type="nucleotide sequence ID" value="NZ_CP163432.1"/>
</dbReference>
<name>A0AB39NCM6_9ACTN</name>
<sequence>MWVRALRDDTTRVFAVDRYAWVGDAVRRGIASGEFTPTDVDDLSTLVLSLSDGYGIRLMLRDPTVTLDMALTSIWRHVSTPLGRPATVPTD</sequence>
<dbReference type="Gene3D" id="1.10.357.10">
    <property type="entry name" value="Tetracycline Repressor, domain 2"/>
    <property type="match status" value="1"/>
</dbReference>
<dbReference type="InterPro" id="IPR036271">
    <property type="entry name" value="Tet_transcr_reg_TetR-rel_C_sf"/>
</dbReference>
<reference evidence="1" key="1">
    <citation type="submission" date="2024-07" db="EMBL/GenBank/DDBJ databases">
        <authorList>
            <person name="Yu S.T."/>
        </authorList>
    </citation>
    <scope>NUCLEOTIDE SEQUENCE</scope>
    <source>
        <strain evidence="1">R11</strain>
    </source>
</reference>
<evidence type="ECO:0000313" key="1">
    <source>
        <dbReference type="EMBL" id="XDQ16156.1"/>
    </source>
</evidence>
<organism evidence="1">
    <name type="scientific">Streptomyces sp. R11</name>
    <dbReference type="NCBI Taxonomy" id="3238625"/>
    <lineage>
        <taxon>Bacteria</taxon>
        <taxon>Bacillati</taxon>
        <taxon>Actinomycetota</taxon>
        <taxon>Actinomycetes</taxon>
        <taxon>Kitasatosporales</taxon>
        <taxon>Streptomycetaceae</taxon>
        <taxon>Streptomyces</taxon>
    </lineage>
</organism>